<proteinExistence type="predicted"/>
<keyword evidence="2" id="KW-1185">Reference proteome</keyword>
<protein>
    <submittedName>
        <fullName evidence="1">Uncharacterized protein</fullName>
    </submittedName>
</protein>
<dbReference type="Proteomes" id="UP001164929">
    <property type="component" value="Chromosome 9"/>
</dbReference>
<name>A0AAD6MHX3_9ROSI</name>
<accession>A0AAD6MHX3</accession>
<comment type="caution">
    <text evidence="1">The sequence shown here is derived from an EMBL/GenBank/DDBJ whole genome shotgun (WGS) entry which is preliminary data.</text>
</comment>
<evidence type="ECO:0000313" key="2">
    <source>
        <dbReference type="Proteomes" id="UP001164929"/>
    </source>
</evidence>
<dbReference type="EMBL" id="JAQIZT010000009">
    <property type="protein sequence ID" value="KAJ6984587.1"/>
    <property type="molecule type" value="Genomic_DNA"/>
</dbReference>
<dbReference type="AlphaFoldDB" id="A0AAD6MHX3"/>
<gene>
    <name evidence="1" type="ORF">NC653_022770</name>
</gene>
<reference evidence="1" key="1">
    <citation type="journal article" date="2023" name="Mol. Ecol. Resour.">
        <title>Chromosome-level genome assembly of a triploid poplar Populus alba 'Berolinensis'.</title>
        <authorList>
            <person name="Chen S."/>
            <person name="Yu Y."/>
            <person name="Wang X."/>
            <person name="Wang S."/>
            <person name="Zhang T."/>
            <person name="Zhou Y."/>
            <person name="He R."/>
            <person name="Meng N."/>
            <person name="Wang Y."/>
            <person name="Liu W."/>
            <person name="Liu Z."/>
            <person name="Liu J."/>
            <person name="Guo Q."/>
            <person name="Huang H."/>
            <person name="Sederoff R.R."/>
            <person name="Wang G."/>
            <person name="Qu G."/>
            <person name="Chen S."/>
        </authorList>
    </citation>
    <scope>NUCLEOTIDE SEQUENCE</scope>
    <source>
        <strain evidence="1">SC-2020</strain>
    </source>
</reference>
<organism evidence="1 2">
    <name type="scientific">Populus alba x Populus x berolinensis</name>
    <dbReference type="NCBI Taxonomy" id="444605"/>
    <lineage>
        <taxon>Eukaryota</taxon>
        <taxon>Viridiplantae</taxon>
        <taxon>Streptophyta</taxon>
        <taxon>Embryophyta</taxon>
        <taxon>Tracheophyta</taxon>
        <taxon>Spermatophyta</taxon>
        <taxon>Magnoliopsida</taxon>
        <taxon>eudicotyledons</taxon>
        <taxon>Gunneridae</taxon>
        <taxon>Pentapetalae</taxon>
        <taxon>rosids</taxon>
        <taxon>fabids</taxon>
        <taxon>Malpighiales</taxon>
        <taxon>Salicaceae</taxon>
        <taxon>Saliceae</taxon>
        <taxon>Populus</taxon>
    </lineage>
</organism>
<evidence type="ECO:0000313" key="1">
    <source>
        <dbReference type="EMBL" id="KAJ6984587.1"/>
    </source>
</evidence>
<sequence length="40" mass="4656">MFNDYLTHLILRTIMSNVESHKANRTNDATKWIHSIGQQA</sequence>